<dbReference type="RefSeq" id="WP_154761420.1">
    <property type="nucleotide sequence ID" value="NZ_WMBA01000101.1"/>
</dbReference>
<reference evidence="2 3" key="1">
    <citation type="submission" date="2019-11" db="EMBL/GenBank/DDBJ databases">
        <title>Draft genome of Amycolatopsis RM579.</title>
        <authorList>
            <person name="Duangmal K."/>
            <person name="Mingma R."/>
        </authorList>
    </citation>
    <scope>NUCLEOTIDE SEQUENCE [LARGE SCALE GENOMIC DNA]</scope>
    <source>
        <strain evidence="2 3">RM579</strain>
    </source>
</reference>
<accession>A0A6N7ZCN4</accession>
<dbReference type="AlphaFoldDB" id="A0A6N7ZCN4"/>
<name>A0A6N7ZCN4_9PSEU</name>
<feature type="compositionally biased region" description="Low complexity" evidence="1">
    <location>
        <begin position="67"/>
        <end position="79"/>
    </location>
</feature>
<dbReference type="Proteomes" id="UP000440096">
    <property type="component" value="Unassembled WGS sequence"/>
</dbReference>
<protein>
    <submittedName>
        <fullName evidence="2">Uncharacterized protein</fullName>
    </submittedName>
</protein>
<evidence type="ECO:0000256" key="1">
    <source>
        <dbReference type="SAM" id="MobiDB-lite"/>
    </source>
</evidence>
<keyword evidence="3" id="KW-1185">Reference proteome</keyword>
<evidence type="ECO:0000313" key="2">
    <source>
        <dbReference type="EMBL" id="MTD59377.1"/>
    </source>
</evidence>
<proteinExistence type="predicted"/>
<organism evidence="2 3">
    <name type="scientific">Amycolatopsis pithecellobii</name>
    <dbReference type="NCBI Taxonomy" id="664692"/>
    <lineage>
        <taxon>Bacteria</taxon>
        <taxon>Bacillati</taxon>
        <taxon>Actinomycetota</taxon>
        <taxon>Actinomycetes</taxon>
        <taxon>Pseudonocardiales</taxon>
        <taxon>Pseudonocardiaceae</taxon>
        <taxon>Amycolatopsis</taxon>
    </lineage>
</organism>
<sequence>MQHRDLRVPAQLLQPLNVLLSRGAGSTQLRVLELVRAHQARDVVLQRLVALDADRLLPRQHPLQCGARSQRQRTATAAAGLPGQHRAHRRRGDHERPAQIGLQGDVAAPLRPADPPGVQLDTLQIPVASADLDQITVRAG</sequence>
<feature type="region of interest" description="Disordered" evidence="1">
    <location>
        <begin position="65"/>
        <end position="111"/>
    </location>
</feature>
<gene>
    <name evidence="2" type="ORF">GKO32_36150</name>
</gene>
<comment type="caution">
    <text evidence="2">The sequence shown here is derived from an EMBL/GenBank/DDBJ whole genome shotgun (WGS) entry which is preliminary data.</text>
</comment>
<evidence type="ECO:0000313" key="3">
    <source>
        <dbReference type="Proteomes" id="UP000440096"/>
    </source>
</evidence>
<dbReference type="EMBL" id="WMBA01000101">
    <property type="protein sequence ID" value="MTD59377.1"/>
    <property type="molecule type" value="Genomic_DNA"/>
</dbReference>